<dbReference type="PANTHER" id="PTHR10285">
    <property type="entry name" value="URIDINE KINASE"/>
    <property type="match status" value="1"/>
</dbReference>
<dbReference type="EMBL" id="JACHLJ010000003">
    <property type="protein sequence ID" value="MBB5772741.1"/>
    <property type="molecule type" value="Genomic_DNA"/>
</dbReference>
<dbReference type="InterPro" id="IPR027417">
    <property type="entry name" value="P-loop_NTPase"/>
</dbReference>
<dbReference type="SUPFAM" id="SSF52540">
    <property type="entry name" value="P-loop containing nucleoside triphosphate hydrolases"/>
    <property type="match status" value="1"/>
</dbReference>
<evidence type="ECO:0000313" key="1">
    <source>
        <dbReference type="EMBL" id="MBB5772741.1"/>
    </source>
</evidence>
<dbReference type="EC" id="2.7.1.31" evidence="1"/>
<reference evidence="1 2" key="1">
    <citation type="submission" date="2020-08" db="EMBL/GenBank/DDBJ databases">
        <title>Functional genomics of gut bacteria from endangered species of beetles.</title>
        <authorList>
            <person name="Carlos-Shanley C."/>
        </authorList>
    </citation>
    <scope>NUCLEOTIDE SEQUENCE [LARGE SCALE GENOMIC DNA]</scope>
    <source>
        <strain evidence="1 2">S00192</strain>
    </source>
</reference>
<keyword evidence="1" id="KW-0418">Kinase</keyword>
<dbReference type="Proteomes" id="UP000556201">
    <property type="component" value="Unassembled WGS sequence"/>
</dbReference>
<proteinExistence type="predicted"/>
<dbReference type="AlphaFoldDB" id="A0A7W9FWE5"/>
<protein>
    <submittedName>
        <fullName evidence="1">D-glycerate 3-kinase</fullName>
        <ecNumber evidence="1">2.7.1.31</ecNumber>
    </submittedName>
</protein>
<dbReference type="RefSeq" id="WP_184279945.1">
    <property type="nucleotide sequence ID" value="NZ_JACHLJ010000003.1"/>
</dbReference>
<evidence type="ECO:0000313" key="2">
    <source>
        <dbReference type="Proteomes" id="UP000556201"/>
    </source>
</evidence>
<organism evidence="1 2">
    <name type="scientific">Brevundimonas vesicularis</name>
    <name type="common">Pseudomonas vesicularis</name>
    <dbReference type="NCBI Taxonomy" id="41276"/>
    <lineage>
        <taxon>Bacteria</taxon>
        <taxon>Pseudomonadati</taxon>
        <taxon>Pseudomonadota</taxon>
        <taxon>Alphaproteobacteria</taxon>
        <taxon>Caulobacterales</taxon>
        <taxon>Caulobacteraceae</taxon>
        <taxon>Brevundimonas</taxon>
    </lineage>
</organism>
<gene>
    <name evidence="1" type="ORF">HNP47_002757</name>
</gene>
<accession>A0A7W9FWE5</accession>
<name>A0A7W9FWE5_BREVE</name>
<keyword evidence="1" id="KW-0808">Transferase</keyword>
<dbReference type="Gene3D" id="3.40.50.300">
    <property type="entry name" value="P-loop containing nucleotide triphosphate hydrolases"/>
    <property type="match status" value="1"/>
</dbReference>
<comment type="caution">
    <text evidence="1">The sequence shown here is derived from an EMBL/GenBank/DDBJ whole genome shotgun (WGS) entry which is preliminary data.</text>
</comment>
<sequence length="288" mass="30952">MGDPGLIERIGRWIDHWIGEADPAGPPPILGIAGSQGCGKSTLAHEVAQRFGGATLSLDDVYLTKAERADLAGRVHPLFATRGSPGTHDLGLLHRLLDRLSRAGPDDRTPLPRFDKLADDRAPEADWTVVQGRPSVIVLEGWCLGATAQAATALVTPINALEAAQDADGLWRGAVNAALARDYGPLHAWLDALIFLKAPSFDVVLDWRCEQEAGLMKRDAVPPERRAALAVFVQHYERLTRHMIEGGVAADLIVDLDRDRRIVGLEGADFLAATGGVAPEPASRVMQP</sequence>
<dbReference type="GO" id="GO:0008887">
    <property type="term" value="F:glycerate kinase activity"/>
    <property type="evidence" value="ECO:0007669"/>
    <property type="project" value="UniProtKB-EC"/>
</dbReference>